<evidence type="ECO:0000256" key="1">
    <source>
        <dbReference type="SAM" id="Phobius"/>
    </source>
</evidence>
<keyword evidence="1" id="KW-0812">Transmembrane</keyword>
<organism evidence="2 3">
    <name type="scientific">Persicimonas caeni</name>
    <dbReference type="NCBI Taxonomy" id="2292766"/>
    <lineage>
        <taxon>Bacteria</taxon>
        <taxon>Deltaproteobacteria</taxon>
        <taxon>Bradymonadales</taxon>
        <taxon>Bradymonadaceae</taxon>
        <taxon>Persicimonas</taxon>
    </lineage>
</organism>
<feature type="transmembrane region" description="Helical" evidence="1">
    <location>
        <begin position="99"/>
        <end position="118"/>
    </location>
</feature>
<evidence type="ECO:0000313" key="3">
    <source>
        <dbReference type="Proteomes" id="UP000315995"/>
    </source>
</evidence>
<feature type="transmembrane region" description="Helical" evidence="1">
    <location>
        <begin position="47"/>
        <end position="70"/>
    </location>
</feature>
<dbReference type="AlphaFoldDB" id="A0A4Y6PM65"/>
<protein>
    <submittedName>
        <fullName evidence="2">Uncharacterized protein</fullName>
    </submittedName>
</protein>
<dbReference type="EMBL" id="CP041186">
    <property type="protein sequence ID" value="QDG49404.1"/>
    <property type="molecule type" value="Genomic_DNA"/>
</dbReference>
<feature type="transmembrane region" description="Helical" evidence="1">
    <location>
        <begin position="124"/>
        <end position="144"/>
    </location>
</feature>
<dbReference type="Proteomes" id="UP000315995">
    <property type="component" value="Chromosome"/>
</dbReference>
<accession>A0A5B8XY68</accession>
<name>A0A4Y6PM65_PERCE</name>
<dbReference type="RefSeq" id="WP_141195902.1">
    <property type="nucleotide sequence ID" value="NZ_CP041186.1"/>
</dbReference>
<evidence type="ECO:0000313" key="2">
    <source>
        <dbReference type="EMBL" id="QDG49404.1"/>
    </source>
</evidence>
<proteinExistence type="predicted"/>
<reference evidence="2 3" key="1">
    <citation type="submission" date="2019-06" db="EMBL/GenBank/DDBJ databases">
        <title>Persicimonas caeni gen. nov., sp. nov., a predatory bacterium isolated from solar saltern.</title>
        <authorList>
            <person name="Wang S."/>
        </authorList>
    </citation>
    <scope>NUCLEOTIDE SEQUENCE [LARGE SCALE GENOMIC DNA]</scope>
    <source>
        <strain evidence="2 3">YN101</strain>
    </source>
</reference>
<keyword evidence="1" id="KW-1133">Transmembrane helix</keyword>
<keyword evidence="3" id="KW-1185">Reference proteome</keyword>
<accession>A0A4Y6PM65</accession>
<gene>
    <name evidence="2" type="ORF">FIV42_01220</name>
</gene>
<sequence>MSQEQNQSATMTLWILWGSMLSSVFIYVVVLFVISQNKEGFTPPDPGLIQTLLIAFGAVSVAEAGAIFYLRKVTFFSKLEDGAFDTIDELRDAYKTASILSWGLSESVAVFGLVLGVLTRDPMYYLYFAPPAIALFLLLTPKLGRYEEQWKAKHSKPSTPTTW</sequence>
<feature type="transmembrane region" description="Helical" evidence="1">
    <location>
        <begin position="12"/>
        <end position="35"/>
    </location>
</feature>
<keyword evidence="1" id="KW-0472">Membrane</keyword>
<dbReference type="OrthoDB" id="5539620at2"/>